<reference evidence="2" key="1">
    <citation type="journal article" date="2008" name="Nature">
        <title>The amphioxus genome and the evolution of the chordate karyotype.</title>
        <authorList>
            <consortium name="US DOE Joint Genome Institute (JGI-PGF)"/>
            <person name="Putnam N.H."/>
            <person name="Butts T."/>
            <person name="Ferrier D.E.K."/>
            <person name="Furlong R.F."/>
            <person name="Hellsten U."/>
            <person name="Kawashima T."/>
            <person name="Robinson-Rechavi M."/>
            <person name="Shoguchi E."/>
            <person name="Terry A."/>
            <person name="Yu J.-K."/>
            <person name="Benito-Gutierrez E.L."/>
            <person name="Dubchak I."/>
            <person name="Garcia-Fernandez J."/>
            <person name="Gibson-Brown J.J."/>
            <person name="Grigoriev I.V."/>
            <person name="Horton A.C."/>
            <person name="de Jong P.J."/>
            <person name="Jurka J."/>
            <person name="Kapitonov V.V."/>
            <person name="Kohara Y."/>
            <person name="Kuroki Y."/>
            <person name="Lindquist E."/>
            <person name="Lucas S."/>
            <person name="Osoegawa K."/>
            <person name="Pennacchio L.A."/>
            <person name="Salamov A.A."/>
            <person name="Satou Y."/>
            <person name="Sauka-Spengler T."/>
            <person name="Schmutz J."/>
            <person name="Shin-I T."/>
            <person name="Toyoda A."/>
            <person name="Bronner-Fraser M."/>
            <person name="Fujiyama A."/>
            <person name="Holland L.Z."/>
            <person name="Holland P.W.H."/>
            <person name="Satoh N."/>
            <person name="Rokhsar D.S."/>
        </authorList>
    </citation>
    <scope>NUCLEOTIDE SEQUENCE [LARGE SCALE GENOMIC DNA]</scope>
    <source>
        <strain evidence="2">S238N-H82</strain>
        <tissue evidence="2">Testes</tissue>
    </source>
</reference>
<dbReference type="PANTHER" id="PTHR34485">
    <property type="entry name" value="PROLINE-RICH, LACRIMAL 1"/>
    <property type="match status" value="1"/>
</dbReference>
<sequence>MVHVKSQGQEGRRLQTLELRQRNLACSKVRGTRPRTGGVLPDLFLMMKEYLQLVPQDRTGGVLPDLFLMMKEYLQPVPQDRTGGVLPDLFLMMKEYLQLVPQDRTGGVLPDLFLMMKEYLQLVPQDRTGGVLPDLFLMMKEYLQPVPQDRTGGVLRNLFLMMKEYLQPVPQDRTGGVLPDLFLMMKEYLQPVPQDRTGGVLRNLFLMMKEYLQPVPQDRTGGVLRNLFLMMKEYLHPDINWASGAMMVGAAAKSTVCQEQRLRPNIHMQIVKATDDHQAELGWLLKHIKDGGKDATKAIIYCRQGRINFFCCIVQADKDPAALEARLLELGKYHARDIHRWKDPETRRFRKCDFHPAKTCSCEKCKGKAKSEEPLCGKGKPYSSKSPLTCPLHSLMYEIELHHRADQAKDLIHPELGRGNSNLPEASHNVMLRLRSKDVFLSRLHYIVKTDMGLLQSCVSWEQETRPFGPNFLHWTVEVFKRMKLPIPPGMVRNVESSLRQRKTTLDRAKEPQTKLRRIALKAARVLDSEERKKWVKQRTIYHSYGDADVEPDSDDEAHSEEEHARSVLKKDSRPLYRRSCSTDALGAPFTRTRVRINCLFLHSTMADLQNAMRALELLFEQSGLSMPVGLRHVLLHMSHDAPLNTRRPDWGPRRRVANTLFRAVWFGSNMTIGAQTRAPGRDTPTYVFPEELRWAVRARFPDDPVHLYDGAVDQQASVYRVDVVDLATTTWPRCRCDGEAGPPAGRPVRRGRGRGTRSGPYSRGQ</sequence>
<dbReference type="InParanoid" id="C3XT24"/>
<feature type="compositionally biased region" description="Basic and acidic residues" evidence="1">
    <location>
        <begin position="561"/>
        <end position="570"/>
    </location>
</feature>
<dbReference type="EMBL" id="GG666461">
    <property type="protein sequence ID" value="EEN68757.1"/>
    <property type="molecule type" value="Genomic_DNA"/>
</dbReference>
<evidence type="ECO:0000313" key="2">
    <source>
        <dbReference type="EMBL" id="EEN68757.1"/>
    </source>
</evidence>
<organism>
    <name type="scientific">Branchiostoma floridae</name>
    <name type="common">Florida lancelet</name>
    <name type="synonym">Amphioxus</name>
    <dbReference type="NCBI Taxonomy" id="7739"/>
    <lineage>
        <taxon>Eukaryota</taxon>
        <taxon>Metazoa</taxon>
        <taxon>Chordata</taxon>
        <taxon>Cephalochordata</taxon>
        <taxon>Leptocardii</taxon>
        <taxon>Amphioxiformes</taxon>
        <taxon>Branchiostomatidae</taxon>
        <taxon>Branchiostoma</taxon>
    </lineage>
</organism>
<name>C3XT24_BRAFL</name>
<proteinExistence type="predicted"/>
<dbReference type="AlphaFoldDB" id="C3XT24"/>
<gene>
    <name evidence="2" type="ORF">BRAFLDRAFT_97272</name>
</gene>
<protein>
    <submittedName>
        <fullName evidence="2">Uncharacterized protein</fullName>
    </submittedName>
</protein>
<evidence type="ECO:0000256" key="1">
    <source>
        <dbReference type="SAM" id="MobiDB-lite"/>
    </source>
</evidence>
<feature type="compositionally biased region" description="Acidic residues" evidence="1">
    <location>
        <begin position="548"/>
        <end position="560"/>
    </location>
</feature>
<accession>C3XT24</accession>
<dbReference type="STRING" id="7739.C3XT24"/>
<feature type="region of interest" description="Disordered" evidence="1">
    <location>
        <begin position="546"/>
        <end position="570"/>
    </location>
</feature>
<feature type="region of interest" description="Disordered" evidence="1">
    <location>
        <begin position="735"/>
        <end position="766"/>
    </location>
</feature>
<dbReference type="PANTHER" id="PTHR34485:SF2">
    <property type="entry name" value="PROLINE RICH, LACRIMAL 1"/>
    <property type="match status" value="1"/>
</dbReference>